<organism evidence="1">
    <name type="scientific">marine metagenome</name>
    <dbReference type="NCBI Taxonomy" id="408172"/>
    <lineage>
        <taxon>unclassified sequences</taxon>
        <taxon>metagenomes</taxon>
        <taxon>ecological metagenomes</taxon>
    </lineage>
</organism>
<protein>
    <recommendedName>
        <fullName evidence="2">VWA domain-containing protein</fullName>
    </recommendedName>
</protein>
<accession>A0A382QQG9</accession>
<evidence type="ECO:0008006" key="2">
    <source>
        <dbReference type="Google" id="ProtNLM"/>
    </source>
</evidence>
<reference evidence="1" key="1">
    <citation type="submission" date="2018-05" db="EMBL/GenBank/DDBJ databases">
        <authorList>
            <person name="Lanie J.A."/>
            <person name="Ng W.-L."/>
            <person name="Kazmierczak K.M."/>
            <person name="Andrzejewski T.M."/>
            <person name="Davidsen T.M."/>
            <person name="Wayne K.J."/>
            <person name="Tettelin H."/>
            <person name="Glass J.I."/>
            <person name="Rusch D."/>
            <person name="Podicherti R."/>
            <person name="Tsui H.-C.T."/>
            <person name="Winkler M.E."/>
        </authorList>
    </citation>
    <scope>NUCLEOTIDE SEQUENCE</scope>
</reference>
<proteinExistence type="predicted"/>
<gene>
    <name evidence="1" type="ORF">METZ01_LOCUS340587</name>
</gene>
<sequence length="77" mass="8653">MQTKLTSGSTKFSVNVMHFARALRRAGLPIGTDRLIDALGALEIAGLRSKEDVYWALHGLFVNRPEQRLIFDQGFHI</sequence>
<evidence type="ECO:0000313" key="1">
    <source>
        <dbReference type="EMBL" id="SVC87733.1"/>
    </source>
</evidence>
<dbReference type="PANTHER" id="PTHR39338:SF6">
    <property type="entry name" value="BLL5662 PROTEIN"/>
    <property type="match status" value="1"/>
</dbReference>
<feature type="non-terminal residue" evidence="1">
    <location>
        <position position="77"/>
    </location>
</feature>
<name>A0A382QQG9_9ZZZZ</name>
<dbReference type="EMBL" id="UINC01116175">
    <property type="protein sequence ID" value="SVC87733.1"/>
    <property type="molecule type" value="Genomic_DNA"/>
</dbReference>
<dbReference type="AlphaFoldDB" id="A0A382QQG9"/>
<dbReference type="PANTHER" id="PTHR39338">
    <property type="entry name" value="BLL5662 PROTEIN-RELATED"/>
    <property type="match status" value="1"/>
</dbReference>